<dbReference type="Proteomes" id="UP001180487">
    <property type="component" value="Unassembled WGS sequence"/>
</dbReference>
<dbReference type="RefSeq" id="WP_310372101.1">
    <property type="nucleotide sequence ID" value="NZ_JAVDXT010000001.1"/>
</dbReference>
<dbReference type="EMBL" id="JAVDXT010000001">
    <property type="protein sequence ID" value="MDR7376854.1"/>
    <property type="molecule type" value="Genomic_DNA"/>
</dbReference>
<proteinExistence type="predicted"/>
<evidence type="ECO:0000313" key="2">
    <source>
        <dbReference type="Proteomes" id="UP001180487"/>
    </source>
</evidence>
<name>A0ABU2C695_9BURK</name>
<protein>
    <submittedName>
        <fullName evidence="1">Uncharacterized protein</fullName>
    </submittedName>
</protein>
<keyword evidence="2" id="KW-1185">Reference proteome</keyword>
<organism evidence="1 2">
    <name type="scientific">Rhodoferax ferrireducens</name>
    <dbReference type="NCBI Taxonomy" id="192843"/>
    <lineage>
        <taxon>Bacteria</taxon>
        <taxon>Pseudomonadati</taxon>
        <taxon>Pseudomonadota</taxon>
        <taxon>Betaproteobacteria</taxon>
        <taxon>Burkholderiales</taxon>
        <taxon>Comamonadaceae</taxon>
        <taxon>Rhodoferax</taxon>
    </lineage>
</organism>
<evidence type="ECO:0000313" key="1">
    <source>
        <dbReference type="EMBL" id="MDR7376854.1"/>
    </source>
</evidence>
<sequence>MHTASLLALAGLAGTVQAISFEQVQRIKAQEAIPRWKIEALRAQALRNTPPDAATASAWRALDAQTDPQVGKAPLEQVAAARDEDELLTNASWLRWRILSENADARFSFVYAAQLSRMRDEQGNFDQEATIFYFHAKLALTLDGMRCSDRTKAEHLSSWYAQQDDLQALAQKSSRMPAAEKSAAILEAIAIEEMLGERPPMGWLCPRRGADDNSGPARYLNDTEWRKYRADQLEQLTRNAMRDL</sequence>
<reference evidence="1 2" key="1">
    <citation type="submission" date="2023-07" db="EMBL/GenBank/DDBJ databases">
        <title>Sorghum-associated microbial communities from plants grown in Nebraska, USA.</title>
        <authorList>
            <person name="Schachtman D."/>
        </authorList>
    </citation>
    <scope>NUCLEOTIDE SEQUENCE [LARGE SCALE GENOMIC DNA]</scope>
    <source>
        <strain evidence="1 2">BE313</strain>
    </source>
</reference>
<accession>A0ABU2C695</accession>
<comment type="caution">
    <text evidence="1">The sequence shown here is derived from an EMBL/GenBank/DDBJ whole genome shotgun (WGS) entry which is preliminary data.</text>
</comment>
<gene>
    <name evidence="1" type="ORF">J2X19_001512</name>
</gene>